<keyword evidence="2" id="KW-1185">Reference proteome</keyword>
<gene>
    <name evidence="1" type="ORF">WN944_018321</name>
</gene>
<dbReference type="Proteomes" id="UP001428341">
    <property type="component" value="Unassembled WGS sequence"/>
</dbReference>
<proteinExistence type="predicted"/>
<sequence length="94" mass="10093">MTSEITFVSQVAGTSTAAAVATERGFVKEVVTCMVMDNLEVTPISTISSITFLNKFTIRELGSLEEKVVNFGLDELSNVPEGFPKSSSCCLSFC</sequence>
<name>A0AAP0QD25_9ROSI</name>
<reference evidence="1 2" key="1">
    <citation type="submission" date="2024-05" db="EMBL/GenBank/DDBJ databases">
        <title>Haplotype-resolved chromosome-level genome assembly of Huyou (Citrus changshanensis).</title>
        <authorList>
            <person name="Miao C."/>
            <person name="Chen W."/>
            <person name="Wu Y."/>
            <person name="Wang L."/>
            <person name="Zhao S."/>
            <person name="Grierson D."/>
            <person name="Xu C."/>
            <person name="Chen K."/>
        </authorList>
    </citation>
    <scope>NUCLEOTIDE SEQUENCE [LARGE SCALE GENOMIC DNA]</scope>
    <source>
        <strain evidence="1">01-14</strain>
        <tissue evidence="1">Leaf</tissue>
    </source>
</reference>
<evidence type="ECO:0000313" key="1">
    <source>
        <dbReference type="EMBL" id="KAK9186932.1"/>
    </source>
</evidence>
<dbReference type="AlphaFoldDB" id="A0AAP0QD25"/>
<dbReference type="Pfam" id="PF05056">
    <property type="entry name" value="DUF674"/>
    <property type="match status" value="1"/>
</dbReference>
<organism evidence="1 2">
    <name type="scientific">Citrus x changshan-huyou</name>
    <dbReference type="NCBI Taxonomy" id="2935761"/>
    <lineage>
        <taxon>Eukaryota</taxon>
        <taxon>Viridiplantae</taxon>
        <taxon>Streptophyta</taxon>
        <taxon>Embryophyta</taxon>
        <taxon>Tracheophyta</taxon>
        <taxon>Spermatophyta</taxon>
        <taxon>Magnoliopsida</taxon>
        <taxon>eudicotyledons</taxon>
        <taxon>Gunneridae</taxon>
        <taxon>Pentapetalae</taxon>
        <taxon>rosids</taxon>
        <taxon>malvids</taxon>
        <taxon>Sapindales</taxon>
        <taxon>Rutaceae</taxon>
        <taxon>Aurantioideae</taxon>
        <taxon>Citrus</taxon>
    </lineage>
</organism>
<protein>
    <submittedName>
        <fullName evidence="1">Uncharacterized protein</fullName>
    </submittedName>
</protein>
<evidence type="ECO:0000313" key="2">
    <source>
        <dbReference type="Proteomes" id="UP001428341"/>
    </source>
</evidence>
<dbReference type="InterPro" id="IPR007750">
    <property type="entry name" value="DUF674"/>
</dbReference>
<dbReference type="PANTHER" id="PTHR33103">
    <property type="entry name" value="OS01G0153900 PROTEIN"/>
    <property type="match status" value="1"/>
</dbReference>
<dbReference type="EMBL" id="JBCGBO010000007">
    <property type="protein sequence ID" value="KAK9186932.1"/>
    <property type="molecule type" value="Genomic_DNA"/>
</dbReference>
<comment type="caution">
    <text evidence="1">The sequence shown here is derived from an EMBL/GenBank/DDBJ whole genome shotgun (WGS) entry which is preliminary data.</text>
</comment>
<dbReference type="PANTHER" id="PTHR33103:SF19">
    <property type="entry name" value="OS09G0544700 PROTEIN"/>
    <property type="match status" value="1"/>
</dbReference>
<accession>A0AAP0QD25</accession>